<evidence type="ECO:0000256" key="11">
    <source>
        <dbReference type="PIRSR" id="PIRSR004803-2"/>
    </source>
</evidence>
<dbReference type="InterPro" id="IPR001279">
    <property type="entry name" value="Metallo-B-lactamas"/>
</dbReference>
<evidence type="ECO:0000313" key="15">
    <source>
        <dbReference type="EMBL" id="KKS82781.1"/>
    </source>
</evidence>
<evidence type="ECO:0000256" key="3">
    <source>
        <dbReference type="ARBA" id="ARBA00022723"/>
    </source>
</evidence>
<feature type="region of interest" description="Disordered" evidence="13">
    <location>
        <begin position="1"/>
        <end position="28"/>
    </location>
</feature>
<comment type="caution">
    <text evidence="9">Lacks conserved residue(s) required for the propagation of feature annotation.</text>
</comment>
<dbReference type="InterPro" id="IPR011108">
    <property type="entry name" value="RMMBL"/>
</dbReference>
<name>A0A0G1EID0_9BACT</name>
<evidence type="ECO:0000256" key="8">
    <source>
        <dbReference type="ARBA" id="ARBA00022884"/>
    </source>
</evidence>
<keyword evidence="7 9" id="KW-0269">Exonuclease</keyword>
<feature type="binding site" evidence="12">
    <location>
        <position position="97"/>
    </location>
    <ligand>
        <name>Zn(2+)</name>
        <dbReference type="ChEBI" id="CHEBI:29105"/>
        <label>1</label>
        <note>catalytic</note>
    </ligand>
</feature>
<sequence length="580" mass="65731">MIQTKHSSKRTTYHPVHHRHVKETEKEPELKFTPLGGLEEIGRNMSVFEYGDEIIIFDMGFQFPEEDTPGIDYIIPNINSLIPKKDKIKALIITHGHYDHIGAIPYLINRLGPNIPIYAAALPKEIIKKRQEEFPNALKLNIETIKHGDRVRISTNIEVEFFEIEHTIPDSFAVLIKTPVGNMAYCADLKIDYDLEGNPKDLDSYREMGKRGIHTLFLESTGAERPGKSIPEALVIKNLDEIISKAEGRVIVGLFASLLTRVANIIQIAEKHDRKVFLSGLSLKNNVRIAQNLGYIKAKKGAIVNVEEIHKYRDEKILVLSTGAQGEPRASLMRIANGEHKYVSVKKGDVILFSSSVIPGNERPIQTLKDNLTRQGARVIQSQHIDIHSSGHGPAEDLKMVTKMIRPKFFIPIHGWYFMRAANAQLAKEMGVPLENSFLVDNGQVVKIRKEKVFISEETVPASYVMVDGLGVGDVEEVVVRDRTVLSQEGMMVLIVTLDRRTGRFLKNPDIISRGFIYLKDNKELVEEVRKKIRGIITRIPRFQSVDSDYLKNMIKDQIGQFVYNKTKRRPMVLPVIIEV</sequence>
<comment type="subunit">
    <text evidence="9">Homodimer, may be a subunit of the RNA degradosome.</text>
</comment>
<keyword evidence="4 9" id="KW-0255">Endonuclease</keyword>
<evidence type="ECO:0000256" key="5">
    <source>
        <dbReference type="ARBA" id="ARBA00022801"/>
    </source>
</evidence>
<dbReference type="SUPFAM" id="SSF56281">
    <property type="entry name" value="Metallo-hydrolase/oxidoreductase"/>
    <property type="match status" value="1"/>
</dbReference>
<comment type="function">
    <text evidence="9">An RNase that has 5'-3' exonuclease and possibly endonuclease activity. Involved in maturation of rRNA and in some organisms also mRNA maturation and/or decay.</text>
</comment>
<evidence type="ECO:0000256" key="13">
    <source>
        <dbReference type="SAM" id="MobiDB-lite"/>
    </source>
</evidence>
<dbReference type="InterPro" id="IPR041636">
    <property type="entry name" value="RNase_J_C"/>
</dbReference>
<dbReference type="InterPro" id="IPR036866">
    <property type="entry name" value="RibonucZ/Hydroxyglut_hydro"/>
</dbReference>
<dbReference type="SMART" id="SM00849">
    <property type="entry name" value="Lactamase_B"/>
    <property type="match status" value="1"/>
</dbReference>
<feature type="domain" description="Metallo-beta-lactamase" evidence="14">
    <location>
        <begin position="42"/>
        <end position="239"/>
    </location>
</feature>
<dbReference type="InterPro" id="IPR055132">
    <property type="entry name" value="RNase_J_b_CASP"/>
</dbReference>
<evidence type="ECO:0000256" key="4">
    <source>
        <dbReference type="ARBA" id="ARBA00022759"/>
    </source>
</evidence>
<dbReference type="GO" id="GO:0004534">
    <property type="term" value="F:5'-3' RNA exonuclease activity"/>
    <property type="evidence" value="ECO:0007669"/>
    <property type="project" value="UniProtKB-UniRule"/>
</dbReference>
<feature type="binding site" evidence="12">
    <location>
        <position position="166"/>
    </location>
    <ligand>
        <name>Zn(2+)</name>
        <dbReference type="ChEBI" id="CHEBI:29105"/>
        <label>1</label>
        <note>catalytic</note>
    </ligand>
</feature>
<dbReference type="EMBL" id="LCFA01000005">
    <property type="protein sequence ID" value="KKS82781.1"/>
    <property type="molecule type" value="Genomic_DNA"/>
</dbReference>
<comment type="subcellular location">
    <subcellularLocation>
        <location evidence="9">Cytoplasm</location>
    </subcellularLocation>
</comment>
<dbReference type="InterPro" id="IPR042173">
    <property type="entry name" value="RNase_J_2"/>
</dbReference>
<feature type="binding site" evidence="12">
    <location>
        <position position="468"/>
    </location>
    <ligand>
        <name>Ca(2+)</name>
        <dbReference type="ChEBI" id="CHEBI:29108"/>
    </ligand>
</feature>
<dbReference type="EC" id="3.1.-.-" evidence="9"/>
<keyword evidence="1 9" id="KW-0963">Cytoplasm</keyword>
<dbReference type="InterPro" id="IPR004613">
    <property type="entry name" value="RNase_J"/>
</dbReference>
<feature type="active site" description="Proton acceptor" evidence="10">
    <location>
        <position position="392"/>
    </location>
</feature>
<evidence type="ECO:0000256" key="6">
    <source>
        <dbReference type="ARBA" id="ARBA00022833"/>
    </source>
</evidence>
<dbReference type="Gene3D" id="3.60.15.10">
    <property type="entry name" value="Ribonuclease Z/Hydroxyacylglutathione hydrolase-like"/>
    <property type="match status" value="1"/>
</dbReference>
<keyword evidence="5 9" id="KW-0378">Hydrolase</keyword>
<feature type="binding site" evidence="11">
    <location>
        <begin position="388"/>
        <end position="392"/>
    </location>
    <ligand>
        <name>substrate</name>
    </ligand>
</feature>
<protein>
    <recommendedName>
        <fullName evidence="9">Ribonuclease J</fullName>
        <shortName evidence="9">RNase J</shortName>
        <ecNumber evidence="9">3.1.-.-</ecNumber>
    </recommendedName>
</protein>
<dbReference type="PANTHER" id="PTHR43694:SF1">
    <property type="entry name" value="RIBONUCLEASE J"/>
    <property type="match status" value="1"/>
</dbReference>
<dbReference type="GO" id="GO:0008270">
    <property type="term" value="F:zinc ion binding"/>
    <property type="evidence" value="ECO:0007669"/>
    <property type="project" value="InterPro"/>
</dbReference>
<feature type="binding site" evidence="12">
    <location>
        <position position="188"/>
    </location>
    <ligand>
        <name>Zn(2+)</name>
        <dbReference type="ChEBI" id="CHEBI:29105"/>
        <label>1</label>
        <note>catalytic</note>
    </ligand>
</feature>
<organism evidence="15 16">
    <name type="scientific">Candidatus Wolfebacteria bacterium GW2011_GWC1_43_10</name>
    <dbReference type="NCBI Taxonomy" id="1619011"/>
    <lineage>
        <taxon>Bacteria</taxon>
        <taxon>Candidatus Wolfeibacteriota</taxon>
    </lineage>
</organism>
<evidence type="ECO:0000256" key="9">
    <source>
        <dbReference type="HAMAP-Rule" id="MF_01491"/>
    </source>
</evidence>
<dbReference type="HAMAP" id="MF_01491">
    <property type="entry name" value="RNase_J_bact"/>
    <property type="match status" value="1"/>
</dbReference>
<dbReference type="GO" id="GO:0004521">
    <property type="term" value="F:RNA endonuclease activity"/>
    <property type="evidence" value="ECO:0007669"/>
    <property type="project" value="UniProtKB-UniRule"/>
</dbReference>
<feature type="binding site" evidence="12">
    <location>
        <position position="70"/>
    </location>
    <ligand>
        <name>Ca(2+)</name>
        <dbReference type="ChEBI" id="CHEBI:29108"/>
    </ligand>
</feature>
<comment type="cofactor">
    <cofactor evidence="12">
        <name>Ca(2+)</name>
        <dbReference type="ChEBI" id="CHEBI:29108"/>
    </cofactor>
    <text evidence="12">Binds 1 Ca(2+) cation per subunit. Seen in 1 crystal structure, it is not clear if it is physiologically important.</text>
</comment>
<dbReference type="Pfam" id="PF07521">
    <property type="entry name" value="RMMBL"/>
    <property type="match status" value="1"/>
</dbReference>
<dbReference type="Pfam" id="PF22505">
    <property type="entry name" value="RNase_J_b_CASP"/>
    <property type="match status" value="1"/>
</dbReference>
<evidence type="ECO:0000256" key="7">
    <source>
        <dbReference type="ARBA" id="ARBA00022839"/>
    </source>
</evidence>
<dbReference type="PATRIC" id="fig|1619011.3.peg.259"/>
<evidence type="ECO:0000313" key="16">
    <source>
        <dbReference type="Proteomes" id="UP000034810"/>
    </source>
</evidence>
<keyword evidence="9" id="KW-0698">rRNA processing</keyword>
<accession>A0A0G1EID0</accession>
<feature type="binding site" evidence="12">
    <location>
        <position position="72"/>
    </location>
    <ligand>
        <name>Ca(2+)</name>
        <dbReference type="ChEBI" id="CHEBI:29108"/>
    </ligand>
</feature>
<dbReference type="PIRSF" id="PIRSF004803">
    <property type="entry name" value="RnjA"/>
    <property type="match status" value="1"/>
</dbReference>
<comment type="caution">
    <text evidence="15">The sequence shown here is derived from an EMBL/GenBank/DDBJ whole genome shotgun (WGS) entry which is preliminary data.</text>
</comment>
<feature type="binding site" evidence="12">
    <location>
        <position position="99"/>
    </location>
    <ligand>
        <name>Zn(2+)</name>
        <dbReference type="ChEBI" id="CHEBI:29105"/>
        <label>1</label>
        <note>catalytic</note>
    </ligand>
</feature>
<dbReference type="GO" id="GO:0005737">
    <property type="term" value="C:cytoplasm"/>
    <property type="evidence" value="ECO:0007669"/>
    <property type="project" value="UniProtKB-SubCell"/>
</dbReference>
<evidence type="ECO:0000256" key="10">
    <source>
        <dbReference type="PIRSR" id="PIRSR004803-1"/>
    </source>
</evidence>
<feature type="active site" description="Proton donor" evidence="10">
    <location>
        <position position="219"/>
    </location>
</feature>
<dbReference type="Proteomes" id="UP000034810">
    <property type="component" value="Unassembled WGS sequence"/>
</dbReference>
<keyword evidence="8 9" id="KW-0694">RNA-binding</keyword>
<feature type="binding site" evidence="12">
    <location>
        <position position="95"/>
    </location>
    <ligand>
        <name>Zn(2+)</name>
        <dbReference type="ChEBI" id="CHEBI:29105"/>
        <label>1</label>
        <note>catalytic</note>
    </ligand>
</feature>
<dbReference type="AlphaFoldDB" id="A0A0G1EID0"/>
<dbReference type="Gene3D" id="3.10.20.580">
    <property type="match status" value="1"/>
</dbReference>
<keyword evidence="3 12" id="KW-0479">Metal-binding</keyword>
<evidence type="ECO:0000259" key="14">
    <source>
        <dbReference type="SMART" id="SM00849"/>
    </source>
</evidence>
<evidence type="ECO:0000256" key="2">
    <source>
        <dbReference type="ARBA" id="ARBA00022722"/>
    </source>
</evidence>
<dbReference type="Pfam" id="PF12706">
    <property type="entry name" value="Lactamase_B_2"/>
    <property type="match status" value="1"/>
</dbReference>
<evidence type="ECO:0000256" key="1">
    <source>
        <dbReference type="ARBA" id="ARBA00022490"/>
    </source>
</evidence>
<keyword evidence="12" id="KW-0106">Calcium</keyword>
<feature type="binding site" evidence="12">
    <location>
        <position position="100"/>
    </location>
    <ligand>
        <name>Zn(2+)</name>
        <dbReference type="ChEBI" id="CHEBI:29105"/>
        <label>1</label>
        <note>catalytic</note>
    </ligand>
</feature>
<dbReference type="CDD" id="cd07714">
    <property type="entry name" value="RNaseJ_MBL-fold"/>
    <property type="match status" value="1"/>
</dbReference>
<gene>
    <name evidence="9" type="primary">rnj</name>
    <name evidence="15" type="ORF">UV58_C0005G0035</name>
</gene>
<dbReference type="GO" id="GO:0003723">
    <property type="term" value="F:RNA binding"/>
    <property type="evidence" value="ECO:0007669"/>
    <property type="project" value="UniProtKB-UniRule"/>
</dbReference>
<keyword evidence="2 9" id="KW-0540">Nuclease</keyword>
<dbReference type="Pfam" id="PF17770">
    <property type="entry name" value="RNase_J_C"/>
    <property type="match status" value="1"/>
</dbReference>
<comment type="cofactor">
    <cofactor evidence="12">
        <name>Zn(2+)</name>
        <dbReference type="ChEBI" id="CHEBI:29105"/>
    </cofactor>
    <text evidence="12">Binds 2 Zn(2+) ions per subunit. It is not clear if Zn(2+) or Mg(2+) is physiologically important.</text>
</comment>
<dbReference type="InterPro" id="IPR030854">
    <property type="entry name" value="RNase_J_bac"/>
</dbReference>
<reference evidence="15 16" key="1">
    <citation type="journal article" date="2015" name="Nature">
        <title>rRNA introns, odd ribosomes, and small enigmatic genomes across a large radiation of phyla.</title>
        <authorList>
            <person name="Brown C.T."/>
            <person name="Hug L.A."/>
            <person name="Thomas B.C."/>
            <person name="Sharon I."/>
            <person name="Castelle C.J."/>
            <person name="Singh A."/>
            <person name="Wilkins M.J."/>
            <person name="Williams K.H."/>
            <person name="Banfield J.F."/>
        </authorList>
    </citation>
    <scope>NUCLEOTIDE SEQUENCE [LARGE SCALE GENOMIC DNA]</scope>
</reference>
<keyword evidence="6 12" id="KW-0862">Zinc</keyword>
<comment type="similarity">
    <text evidence="9">Belongs to the metallo-beta-lactamase superfamily. RNA-metabolizing metallo-beta-lactamase-like family. Bacterial RNase J subfamily.</text>
</comment>
<proteinExistence type="inferred from homology"/>
<feature type="compositionally biased region" description="Basic residues" evidence="13">
    <location>
        <begin position="1"/>
        <end position="21"/>
    </location>
</feature>
<dbReference type="GO" id="GO:0006364">
    <property type="term" value="P:rRNA processing"/>
    <property type="evidence" value="ECO:0007669"/>
    <property type="project" value="UniProtKB-UniRule"/>
</dbReference>
<dbReference type="Gene3D" id="3.40.50.10710">
    <property type="entry name" value="Metallo-hydrolase/oxidoreductase"/>
    <property type="match status" value="1"/>
</dbReference>
<dbReference type="NCBIfam" id="TIGR00649">
    <property type="entry name" value="MG423"/>
    <property type="match status" value="1"/>
</dbReference>
<dbReference type="PANTHER" id="PTHR43694">
    <property type="entry name" value="RIBONUCLEASE J"/>
    <property type="match status" value="1"/>
</dbReference>
<evidence type="ECO:0000256" key="12">
    <source>
        <dbReference type="PIRSR" id="PIRSR004803-3"/>
    </source>
</evidence>
<feature type="binding site" evidence="12">
    <location>
        <position position="414"/>
    </location>
    <ligand>
        <name>Zn(2+)</name>
        <dbReference type="ChEBI" id="CHEBI:29105"/>
        <label>1</label>
        <note>catalytic</note>
    </ligand>
</feature>